<proteinExistence type="inferred from homology"/>
<keyword evidence="2 5" id="KW-0808">Transferase</keyword>
<dbReference type="SUPFAM" id="SSF48576">
    <property type="entry name" value="Terpenoid synthases"/>
    <property type="match status" value="1"/>
</dbReference>
<dbReference type="GO" id="GO:0005737">
    <property type="term" value="C:cytoplasm"/>
    <property type="evidence" value="ECO:0007669"/>
    <property type="project" value="TreeGrafter"/>
</dbReference>
<evidence type="ECO:0000313" key="7">
    <source>
        <dbReference type="Proteomes" id="UP000053780"/>
    </source>
</evidence>
<sequence>MCKFNKQNKISENEKEITQFVFELFHSSFLISDDIMDMSKIRRNKPCYHFIRKMFSLRDSLFFFTLGTKLINLKCKKIYRETYFITCLGQILDTKSKFKYEYTKHIYNKICELKTSAYTVYMPLYCGFVMNNVNIPDYLLSLTNLAGTIYQMFDDFLNFQPQRAKKSCNDLEEFKLTYFTYKINELYPDDLIVKKYFEEKIIDDKIFILIKKIFDIYQKERLELRNKMEKLIVSKDKQYLDVIFEILNVYQ</sequence>
<dbReference type="GO" id="GO:0045337">
    <property type="term" value="P:farnesyl diphosphate biosynthetic process"/>
    <property type="evidence" value="ECO:0007669"/>
    <property type="project" value="TreeGrafter"/>
</dbReference>
<dbReference type="InterPro" id="IPR000092">
    <property type="entry name" value="Polyprenyl_synt"/>
</dbReference>
<dbReference type="CDD" id="cd00867">
    <property type="entry name" value="Trans_IPPS"/>
    <property type="match status" value="1"/>
</dbReference>
<dbReference type="VEuPathDB" id="MicrosporidiaDB:NAPIS_ORF02589"/>
<dbReference type="AlphaFoldDB" id="T0M8S6"/>
<evidence type="ECO:0000256" key="3">
    <source>
        <dbReference type="ARBA" id="ARBA00022723"/>
    </source>
</evidence>
<dbReference type="Pfam" id="PF00348">
    <property type="entry name" value="polyprenyl_synt"/>
    <property type="match status" value="1"/>
</dbReference>
<organism evidence="6 7">
    <name type="scientific">Vairimorpha apis BRL 01</name>
    <dbReference type="NCBI Taxonomy" id="1037528"/>
    <lineage>
        <taxon>Eukaryota</taxon>
        <taxon>Fungi</taxon>
        <taxon>Fungi incertae sedis</taxon>
        <taxon>Microsporidia</taxon>
        <taxon>Nosematidae</taxon>
        <taxon>Vairimorpha</taxon>
    </lineage>
</organism>
<evidence type="ECO:0000256" key="4">
    <source>
        <dbReference type="ARBA" id="ARBA00022842"/>
    </source>
</evidence>
<dbReference type="InterPro" id="IPR008949">
    <property type="entry name" value="Isoprenoid_synthase_dom_sf"/>
</dbReference>
<dbReference type="OrthoDB" id="10257492at2759"/>
<dbReference type="PANTHER" id="PTHR11525:SF0">
    <property type="entry name" value="FARNESYL PYROPHOSPHATE SYNTHASE"/>
    <property type="match status" value="1"/>
</dbReference>
<protein>
    <submittedName>
        <fullName evidence="6">Farnesyl pyrophosphate synthase</fullName>
    </submittedName>
</protein>
<dbReference type="GO" id="GO:0004161">
    <property type="term" value="F:dimethylallyltranstransferase activity"/>
    <property type="evidence" value="ECO:0007669"/>
    <property type="project" value="TreeGrafter"/>
</dbReference>
<evidence type="ECO:0000256" key="5">
    <source>
        <dbReference type="RuleBase" id="RU004466"/>
    </source>
</evidence>
<evidence type="ECO:0000256" key="2">
    <source>
        <dbReference type="ARBA" id="ARBA00022679"/>
    </source>
</evidence>
<dbReference type="GO" id="GO:0004337">
    <property type="term" value="F:(2E,6E)-farnesyl diphosphate synthase activity"/>
    <property type="evidence" value="ECO:0007669"/>
    <property type="project" value="TreeGrafter"/>
</dbReference>
<dbReference type="Proteomes" id="UP000053780">
    <property type="component" value="Unassembled WGS sequence"/>
</dbReference>
<dbReference type="PANTHER" id="PTHR11525">
    <property type="entry name" value="FARNESYL-PYROPHOSPHATE SYNTHETASE"/>
    <property type="match status" value="1"/>
</dbReference>
<name>T0M8S6_9MICR</name>
<dbReference type="GO" id="GO:0046872">
    <property type="term" value="F:metal ion binding"/>
    <property type="evidence" value="ECO:0007669"/>
    <property type="project" value="UniProtKB-KW"/>
</dbReference>
<keyword evidence="3" id="KW-0479">Metal-binding</keyword>
<dbReference type="EMBL" id="KE647359">
    <property type="protein sequence ID" value="EQB59846.1"/>
    <property type="molecule type" value="Genomic_DNA"/>
</dbReference>
<evidence type="ECO:0000313" key="6">
    <source>
        <dbReference type="EMBL" id="EQB59846.1"/>
    </source>
</evidence>
<dbReference type="Gene3D" id="1.10.600.10">
    <property type="entry name" value="Farnesyl Diphosphate Synthase"/>
    <property type="match status" value="1"/>
</dbReference>
<accession>T0M8S6</accession>
<keyword evidence="7" id="KW-1185">Reference proteome</keyword>
<reference evidence="6 7" key="1">
    <citation type="journal article" date="2013" name="BMC Genomics">
        <title>Genome sequencing and comparative genomics of honey bee microsporidia, Nosema apis reveal novel insights into host-parasite interactions.</title>
        <authorList>
            <person name="Chen Yp."/>
            <person name="Pettis J.S."/>
            <person name="Zhao Y."/>
            <person name="Liu X."/>
            <person name="Tallon L.J."/>
            <person name="Sadzewicz L.D."/>
            <person name="Li R."/>
            <person name="Zheng H."/>
            <person name="Huang S."/>
            <person name="Zhang X."/>
            <person name="Hamilton M.C."/>
            <person name="Pernal S.F."/>
            <person name="Melathopoulos A.P."/>
            <person name="Yan X."/>
            <person name="Evans J.D."/>
        </authorList>
    </citation>
    <scope>NUCLEOTIDE SEQUENCE [LARGE SCALE GENOMIC DNA]</scope>
    <source>
        <strain evidence="6 7">BRL 01</strain>
    </source>
</reference>
<comment type="similarity">
    <text evidence="5">Belongs to the FPP/GGPP synthase family.</text>
</comment>
<dbReference type="HOGENOM" id="CLU_028376_1_0_1"/>
<dbReference type="InterPro" id="IPR039702">
    <property type="entry name" value="FPS1-like"/>
</dbReference>
<gene>
    <name evidence="6" type="ORF">NAPIS_ORF02589</name>
</gene>
<keyword evidence="4" id="KW-0460">Magnesium</keyword>
<evidence type="ECO:0000256" key="1">
    <source>
        <dbReference type="ARBA" id="ARBA00001946"/>
    </source>
</evidence>
<comment type="cofactor">
    <cofactor evidence="1">
        <name>Mg(2+)</name>
        <dbReference type="ChEBI" id="CHEBI:18420"/>
    </cofactor>
</comment>